<dbReference type="InterPro" id="IPR046450">
    <property type="entry name" value="PA_dom_sf"/>
</dbReference>
<dbReference type="GO" id="GO:0006508">
    <property type="term" value="P:proteolysis"/>
    <property type="evidence" value="ECO:0007669"/>
    <property type="project" value="UniProtKB-KW"/>
</dbReference>
<dbReference type="InterPro" id="IPR022398">
    <property type="entry name" value="Peptidase_S8_His-AS"/>
</dbReference>
<evidence type="ECO:0000259" key="12">
    <source>
        <dbReference type="Pfam" id="PF05922"/>
    </source>
</evidence>
<evidence type="ECO:0000256" key="9">
    <source>
        <dbReference type="PROSITE-ProRule" id="PRU01240"/>
    </source>
</evidence>
<evidence type="ECO:0000256" key="8">
    <source>
        <dbReference type="PIRSR" id="PIRSR615500-1"/>
    </source>
</evidence>
<dbReference type="EMBL" id="NIQC01000001">
    <property type="protein sequence ID" value="OWZ84957.1"/>
    <property type="molecule type" value="Genomic_DNA"/>
</dbReference>
<dbReference type="InterPro" id="IPR010259">
    <property type="entry name" value="S8pro/Inhibitor_I9"/>
</dbReference>
<dbReference type="Pfam" id="PF05922">
    <property type="entry name" value="Inhibitor_I9"/>
    <property type="match status" value="1"/>
</dbReference>
<feature type="domain" description="Inhibitor I9" evidence="12">
    <location>
        <begin position="96"/>
        <end position="159"/>
    </location>
</feature>
<dbReference type="InterPro" id="IPR003137">
    <property type="entry name" value="PA_domain"/>
</dbReference>
<dbReference type="Pfam" id="PF02225">
    <property type="entry name" value="PA"/>
    <property type="match status" value="1"/>
</dbReference>
<evidence type="ECO:0000256" key="2">
    <source>
        <dbReference type="ARBA" id="ARBA00022512"/>
    </source>
</evidence>
<dbReference type="PANTHER" id="PTHR43806:SF65">
    <property type="entry name" value="SERINE PROTEASE APRX"/>
    <property type="match status" value="1"/>
</dbReference>
<evidence type="ECO:0000256" key="1">
    <source>
        <dbReference type="ARBA" id="ARBA00011073"/>
    </source>
</evidence>
<dbReference type="PROSITE" id="PS51892">
    <property type="entry name" value="SUBTILASE"/>
    <property type="match status" value="1"/>
</dbReference>
<dbReference type="InterPro" id="IPR000209">
    <property type="entry name" value="Peptidase_S8/S53_dom"/>
</dbReference>
<dbReference type="InterPro" id="IPR050131">
    <property type="entry name" value="Peptidase_S8_subtilisin-like"/>
</dbReference>
<feature type="active site" description="Charge relay system" evidence="8 9">
    <location>
        <position position="195"/>
    </location>
</feature>
<evidence type="ECO:0000256" key="6">
    <source>
        <dbReference type="ARBA" id="ARBA00022801"/>
    </source>
</evidence>
<evidence type="ECO:0000256" key="3">
    <source>
        <dbReference type="ARBA" id="ARBA00022525"/>
    </source>
</evidence>
<dbReference type="InterPro" id="IPR013783">
    <property type="entry name" value="Ig-like_fold"/>
</dbReference>
<dbReference type="InterPro" id="IPR036582">
    <property type="entry name" value="Mao_N_sf"/>
</dbReference>
<keyword evidence="15" id="KW-1185">Reference proteome</keyword>
<keyword evidence="2" id="KW-0134">Cell wall</keyword>
<comment type="caution">
    <text evidence="14">The sequence shown here is derived from an EMBL/GenBank/DDBJ whole genome shotgun (WGS) entry which is preliminary data.</text>
</comment>
<evidence type="ECO:0008006" key="16">
    <source>
        <dbReference type="Google" id="ProtNLM"/>
    </source>
</evidence>
<dbReference type="SUPFAM" id="SSF55383">
    <property type="entry name" value="Copper amine oxidase, domain N"/>
    <property type="match status" value="2"/>
</dbReference>
<dbReference type="Gene3D" id="3.50.30.30">
    <property type="match status" value="1"/>
</dbReference>
<evidence type="ECO:0000256" key="4">
    <source>
        <dbReference type="ARBA" id="ARBA00022670"/>
    </source>
</evidence>
<feature type="active site" description="Charge relay system" evidence="8 9">
    <location>
        <position position="538"/>
    </location>
</feature>
<dbReference type="SUPFAM" id="SSF52743">
    <property type="entry name" value="Subtilisin-like"/>
    <property type="match status" value="1"/>
</dbReference>
<feature type="domain" description="PA" evidence="11">
    <location>
        <begin position="409"/>
        <end position="478"/>
    </location>
</feature>
<dbReference type="Pfam" id="PF00082">
    <property type="entry name" value="Peptidase_S8"/>
    <property type="match status" value="1"/>
</dbReference>
<evidence type="ECO:0000313" key="14">
    <source>
        <dbReference type="EMBL" id="OWZ84957.1"/>
    </source>
</evidence>
<dbReference type="CDD" id="cd07474">
    <property type="entry name" value="Peptidases_S8_subtilisin_Vpr-like"/>
    <property type="match status" value="1"/>
</dbReference>
<comment type="similarity">
    <text evidence="1 9">Belongs to the peptidase S8 family.</text>
</comment>
<accession>A0A226C3F1</accession>
<dbReference type="InterPro" id="IPR034213">
    <property type="entry name" value="S8_Vpr-like"/>
</dbReference>
<dbReference type="InterPro" id="IPR015500">
    <property type="entry name" value="Peptidase_S8_subtilisin-rel"/>
</dbReference>
<dbReference type="InterPro" id="IPR036852">
    <property type="entry name" value="Peptidase_S8/S53_dom_sf"/>
</dbReference>
<evidence type="ECO:0000256" key="5">
    <source>
        <dbReference type="ARBA" id="ARBA00022729"/>
    </source>
</evidence>
<feature type="domain" description="Peptidase S8/S53" evidence="10">
    <location>
        <begin position="186"/>
        <end position="590"/>
    </location>
</feature>
<dbReference type="PROSITE" id="PS00137">
    <property type="entry name" value="SUBTILASE_HIS"/>
    <property type="match status" value="1"/>
</dbReference>
<dbReference type="Pfam" id="PF07833">
    <property type="entry name" value="Cu_amine_oxidN1"/>
    <property type="match status" value="1"/>
</dbReference>
<dbReference type="Gene3D" id="2.60.40.10">
    <property type="entry name" value="Immunoglobulins"/>
    <property type="match status" value="1"/>
</dbReference>
<keyword evidence="3" id="KW-0964">Secreted</keyword>
<dbReference type="InterPro" id="IPR037045">
    <property type="entry name" value="S8pro/Inhibitor_I9_sf"/>
</dbReference>
<dbReference type="InterPro" id="IPR023827">
    <property type="entry name" value="Peptidase_S8_Asp-AS"/>
</dbReference>
<protein>
    <recommendedName>
        <fullName evidence="16">Peptidase S8</fullName>
    </recommendedName>
</protein>
<evidence type="ECO:0000259" key="13">
    <source>
        <dbReference type="Pfam" id="PF07833"/>
    </source>
</evidence>
<dbReference type="Gene3D" id="3.30.70.80">
    <property type="entry name" value="Peptidase S8 propeptide/proteinase inhibitor I9"/>
    <property type="match status" value="1"/>
</dbReference>
<dbReference type="InterPro" id="IPR012854">
    <property type="entry name" value="Cu_amine_oxidase-like_N"/>
</dbReference>
<keyword evidence="5" id="KW-0732">Signal</keyword>
<name>A0A226C3F1_9FIRM</name>
<reference evidence="14 15" key="1">
    <citation type="submission" date="2017-06" db="EMBL/GenBank/DDBJ databases">
        <title>Draft Genome Sequence of Natranaerobius trueperi halophilic, alkalithermophilic bacteria from soda lakes.</title>
        <authorList>
            <person name="Zhao B."/>
        </authorList>
    </citation>
    <scope>NUCLEOTIDE SEQUENCE [LARGE SCALE GENOMIC DNA]</scope>
    <source>
        <strain evidence="14 15">DSM 18760</strain>
    </source>
</reference>
<dbReference type="PANTHER" id="PTHR43806">
    <property type="entry name" value="PEPTIDASE S8"/>
    <property type="match status" value="1"/>
</dbReference>
<keyword evidence="6 9" id="KW-0378">Hydrolase</keyword>
<dbReference type="AlphaFoldDB" id="A0A226C3F1"/>
<feature type="active site" description="Charge relay system" evidence="8 9">
    <location>
        <position position="234"/>
    </location>
</feature>
<sequence>MLTTLSVLMVSTVLVGVEDVSSKEIEDESIFEEKSNTEEQTAAFSVDDLLKLYEVESKEELNEPLNLVIKLQTDSIETQMRNHPNEKDEQFLGSMEDQYESRIKKEQDEFKKSITDLDIEIKHNYKEVINGFSAIVDKRDLDKLFQLPQVKKVYPVGKVKAKGHRVYPELKVEDSWDLGPYGSLRGNGVNVAILDTGVDYKHPDLGGGFGSGYKVVDGYDYVNRRSYPLDDEGHGTHVAGLIAGDGDLQGVAPDANILAYKVLDSRGEGSTDDILAALEQIVSNRRRGLPNAADVINMSFGSSDPHVGQLIAKTLESAVEQGISVVLAAGNNGPGDNTLDYPDHFEDYEDSIITVGASGKGADQVRINAPNVNGTIFGELMLYSPAPDFLTKKIVHISGGESYRDFTTWFGKSKVDNKIALVERGNATYREISQNAKEAGAKAVIIYNDEPGMFYGSLVEPGDYIPTISIPREEGLNIKNQINSGSSWASMRTSSRIADFSSRGYSSAKTLKPDLVAPGKKVLSTWLARDYSWSEGTSVSAAFVSGSIALMKQEHSHWSPEKIKAALMNTSEPLTNSLGERYELSTQGAGEIRTYDALTTDTVVTPGSLNFKAIDIRENVYEDSESLTIHNTSRRTRRYRARINFENSHYNLIIDPSVSSFTVPGGAERNIDIDLKAYAEDLPKGKYKGTIEIEDVTGGESLEIPFMAVKDLRKVNKSLDLEVSPLTVSDNQTGEININFFEPMEELEVVLYDENQNQVDTLYNRTNLKRPRTLSYPWEGETSDGATLESGFYFLDVYGLPSGEDPFASNSWENTSQLVAIDREPPELIFSCDTNTEKEVDTSHYTLSGRVEDLSFDMYSQGVTLKINGEDVNINENQSFEYNLDLEPGDNLVEIKAKDWAQNINEKELLFYYDPYEIDVNVKGGHLTLDVPPVVDNGRTLIPIKALGDALGAQISYGGPDEPIKINKLHNEIQIYLDSNTSYLNGEPINLGTKPMIINERTMIPIREVAEVLGTKVYWNEDSRTVIIENDTSYLSFLETINPNFYLTYHLFVSNFSEVSSEYYQYKVDSLNSLPMTTKLRYPTLLLNGRSYLFAYFLDQFNNMLIEQEIYYVEDIKEPRIFGANFLISSKPFFTNTTNRTFFRCAFSCSKSTLTTNTHFIKFKISVIINSFNSFLK</sequence>
<dbReference type="Gene3D" id="3.30.457.10">
    <property type="entry name" value="Copper amine oxidase-like, N-terminal domain"/>
    <property type="match status" value="1"/>
</dbReference>
<evidence type="ECO:0000313" key="15">
    <source>
        <dbReference type="Proteomes" id="UP000214588"/>
    </source>
</evidence>
<dbReference type="PRINTS" id="PR00723">
    <property type="entry name" value="SUBTILISIN"/>
</dbReference>
<dbReference type="SUPFAM" id="SSF52025">
    <property type="entry name" value="PA domain"/>
    <property type="match status" value="1"/>
</dbReference>
<organism evidence="14 15">
    <name type="scientific">Natranaerobius trueperi</name>
    <dbReference type="NCBI Taxonomy" id="759412"/>
    <lineage>
        <taxon>Bacteria</taxon>
        <taxon>Bacillati</taxon>
        <taxon>Bacillota</taxon>
        <taxon>Clostridia</taxon>
        <taxon>Natranaerobiales</taxon>
        <taxon>Natranaerobiaceae</taxon>
        <taxon>Natranaerobius</taxon>
    </lineage>
</organism>
<dbReference type="GO" id="GO:0004252">
    <property type="term" value="F:serine-type endopeptidase activity"/>
    <property type="evidence" value="ECO:0007669"/>
    <property type="project" value="UniProtKB-UniRule"/>
</dbReference>
<gene>
    <name evidence="14" type="ORF">CDO51_00700</name>
</gene>
<proteinExistence type="inferred from homology"/>
<evidence type="ECO:0000259" key="11">
    <source>
        <dbReference type="Pfam" id="PF02225"/>
    </source>
</evidence>
<dbReference type="OrthoDB" id="9762689at2"/>
<dbReference type="Gene3D" id="3.40.50.200">
    <property type="entry name" value="Peptidase S8/S53 domain"/>
    <property type="match status" value="1"/>
</dbReference>
<feature type="domain" description="Copper amine oxidase-like N-terminal" evidence="13">
    <location>
        <begin position="922"/>
        <end position="1028"/>
    </location>
</feature>
<dbReference type="Proteomes" id="UP000214588">
    <property type="component" value="Unassembled WGS sequence"/>
</dbReference>
<keyword evidence="7 9" id="KW-0720">Serine protease</keyword>
<keyword evidence="4 9" id="KW-0645">Protease</keyword>
<evidence type="ECO:0000259" key="10">
    <source>
        <dbReference type="Pfam" id="PF00082"/>
    </source>
</evidence>
<evidence type="ECO:0000256" key="7">
    <source>
        <dbReference type="ARBA" id="ARBA00022825"/>
    </source>
</evidence>
<dbReference type="PROSITE" id="PS00136">
    <property type="entry name" value="SUBTILASE_ASP"/>
    <property type="match status" value="1"/>
</dbReference>